<evidence type="ECO:0000313" key="5">
    <source>
        <dbReference type="EMBL" id="KPI85252.1"/>
    </source>
</evidence>
<dbReference type="PROSITE" id="PS50303">
    <property type="entry name" value="PUM_HD"/>
    <property type="match status" value="1"/>
</dbReference>
<feature type="repeat" description="Pumilio" evidence="2">
    <location>
        <begin position="733"/>
        <end position="772"/>
    </location>
</feature>
<feature type="region of interest" description="Disordered" evidence="3">
    <location>
        <begin position="1"/>
        <end position="35"/>
    </location>
</feature>
<proteinExistence type="predicted"/>
<dbReference type="InterPro" id="IPR011989">
    <property type="entry name" value="ARM-like"/>
</dbReference>
<keyword evidence="6" id="KW-1185">Reference proteome</keyword>
<protein>
    <submittedName>
        <fullName evidence="5">Pumilio protein 6 putative (PUF6)</fullName>
    </submittedName>
</protein>
<dbReference type="OMA" id="NVAKCIQ"/>
<dbReference type="InterPro" id="IPR033133">
    <property type="entry name" value="PUM-HD"/>
</dbReference>
<dbReference type="Pfam" id="PF00806">
    <property type="entry name" value="PUF"/>
    <property type="match status" value="8"/>
</dbReference>
<evidence type="ECO:0000256" key="2">
    <source>
        <dbReference type="PROSITE-ProRule" id="PRU00317"/>
    </source>
</evidence>
<dbReference type="InterPro" id="IPR016024">
    <property type="entry name" value="ARM-type_fold"/>
</dbReference>
<dbReference type="InterPro" id="IPR001313">
    <property type="entry name" value="Pumilio_RNA-bd_rpt"/>
</dbReference>
<dbReference type="GO" id="GO:0005737">
    <property type="term" value="C:cytoplasm"/>
    <property type="evidence" value="ECO:0007669"/>
    <property type="project" value="TreeGrafter"/>
</dbReference>
<feature type="repeat" description="Pumilio" evidence="2">
    <location>
        <begin position="485"/>
        <end position="520"/>
    </location>
</feature>
<keyword evidence="1" id="KW-0677">Repeat</keyword>
<feature type="repeat" description="Pumilio" evidence="2">
    <location>
        <begin position="413"/>
        <end position="448"/>
    </location>
</feature>
<dbReference type="VEuPathDB" id="TriTrypDB:Lsey_0200_0170"/>
<feature type="repeat" description="Pumilio" evidence="2">
    <location>
        <begin position="591"/>
        <end position="627"/>
    </location>
</feature>
<gene>
    <name evidence="5" type="ORF">ABL78_5705</name>
</gene>
<dbReference type="PANTHER" id="PTHR12537">
    <property type="entry name" value="RNA BINDING PROTEIN PUMILIO-RELATED"/>
    <property type="match status" value="1"/>
</dbReference>
<evidence type="ECO:0000259" key="4">
    <source>
        <dbReference type="PROSITE" id="PS50303"/>
    </source>
</evidence>
<dbReference type="OrthoDB" id="668540at2759"/>
<feature type="repeat" description="Pumilio" evidence="2">
    <location>
        <begin position="449"/>
        <end position="484"/>
    </location>
</feature>
<feature type="compositionally biased region" description="Polar residues" evidence="3">
    <location>
        <begin position="1"/>
        <end position="17"/>
    </location>
</feature>
<name>A0A0N1HUT5_LEPSE</name>
<dbReference type="PROSITE" id="PS50302">
    <property type="entry name" value="PUM"/>
    <property type="match status" value="5"/>
</dbReference>
<evidence type="ECO:0000313" key="6">
    <source>
        <dbReference type="Proteomes" id="UP000038009"/>
    </source>
</evidence>
<dbReference type="Gene3D" id="1.25.10.10">
    <property type="entry name" value="Leucine-rich Repeat Variant"/>
    <property type="match status" value="1"/>
</dbReference>
<feature type="region of interest" description="Disordered" evidence="3">
    <location>
        <begin position="803"/>
        <end position="836"/>
    </location>
</feature>
<organism evidence="5 6">
    <name type="scientific">Leptomonas seymouri</name>
    <dbReference type="NCBI Taxonomy" id="5684"/>
    <lineage>
        <taxon>Eukaryota</taxon>
        <taxon>Discoba</taxon>
        <taxon>Euglenozoa</taxon>
        <taxon>Kinetoplastea</taxon>
        <taxon>Metakinetoplastina</taxon>
        <taxon>Trypanosomatida</taxon>
        <taxon>Trypanosomatidae</taxon>
        <taxon>Leishmaniinae</taxon>
        <taxon>Leptomonas</taxon>
    </lineage>
</organism>
<feature type="domain" description="PUM-HD" evidence="4">
    <location>
        <begin position="389"/>
        <end position="798"/>
    </location>
</feature>
<accession>A0A0N1HUT5</accession>
<sequence>MYTEQNWNESYGTSGAQRLTRGPVNARGGAGGNVGGYDAGSISTSADPYSAVTAARQSPQPLPFYPPASSRFTPMDFELFINSNRDPTDEMRRSQEYYYWYHSKQPRDPRAPPPLPSLEVQEALGNMEAPWEDVTATSATAGRGACLGPAGRKVGGKNLALDAKDLRETQEGQTINPYGLSLMNSDNLLSPGTQFFAAYAPTPLAMATPSTLRAYAHGHLPVPQSQARAQEAELGVGGNNAGPPYGRGPGAAAAAAAKSIASQQYYTQEPMNAFGIYGTGADAGGVNYYDAAHDSTSGPGNANQGGYQLMSNLGDAEPGMPYGQNEMSGFQGRGFGRGGNRRFNNANPNANVNNMGGFGGGRGGRGGFRGGRNGGGGMGGMDGPGHRFVGSDKLRQFRHDVAEQKTLQWSLENLQGYAVEFAKDQEGSRFIQSAVDYASPEALNNVFLEIFASPLELVTDIFGNYVLQKLLDKGNTAQLTFAAERLRGHVVELTMQTYGCRVIQKCIEVMPPAGLDVILAELKDNVAKCIQDQNGNHVIQKCVEVIPHQCGFIISAFSGRVIELATHAYGCRVIQCIMQHCPEQEDTIFSELLKAVDVLAKDQYGNYVVQHMLQHVKDDSKVESIYAALMPKFFFLSKQKFASNVMEKMYARSKPENRMVIVEMMCADFPAKAEPVEIVSFTRSTSKTAAMVSAEEGTWPPSKSNADGTVKEVKEKNREAKDAAMGIIESAVAIGMGHPSMLCLMMSDQYANYVVQRVLDASEVDQFVKLVDNIEKYILPIRTYTYGRPIVQRLSRRKLVLAPGDDAQETMSNPPNSSSIPSGHDNNPRSNNHRRQ</sequence>
<feature type="compositionally biased region" description="Low complexity" evidence="3">
    <location>
        <begin position="812"/>
        <end position="822"/>
    </location>
</feature>
<dbReference type="GO" id="GO:0010608">
    <property type="term" value="P:post-transcriptional regulation of gene expression"/>
    <property type="evidence" value="ECO:0007669"/>
    <property type="project" value="TreeGrafter"/>
</dbReference>
<dbReference type="GO" id="GO:0003729">
    <property type="term" value="F:mRNA binding"/>
    <property type="evidence" value="ECO:0007669"/>
    <property type="project" value="TreeGrafter"/>
</dbReference>
<dbReference type="AlphaFoldDB" id="A0A0N1HUT5"/>
<evidence type="ECO:0000256" key="3">
    <source>
        <dbReference type="SAM" id="MobiDB-lite"/>
    </source>
</evidence>
<dbReference type="SUPFAM" id="SSF48371">
    <property type="entry name" value="ARM repeat"/>
    <property type="match status" value="1"/>
</dbReference>
<dbReference type="PANTHER" id="PTHR12537:SF183">
    <property type="entry name" value="RNA BINDING PROTEIN, PUTATIVE-RELATED"/>
    <property type="match status" value="1"/>
</dbReference>
<comment type="caution">
    <text evidence="5">The sequence shown here is derived from an EMBL/GenBank/DDBJ whole genome shotgun (WGS) entry which is preliminary data.</text>
</comment>
<dbReference type="Proteomes" id="UP000038009">
    <property type="component" value="Unassembled WGS sequence"/>
</dbReference>
<dbReference type="InterPro" id="IPR033712">
    <property type="entry name" value="Pumilio_RNA-bd"/>
</dbReference>
<reference evidence="5 6" key="1">
    <citation type="journal article" date="2015" name="PLoS Pathog.">
        <title>Leptomonas seymouri: Adaptations to the Dixenous Life Cycle Analyzed by Genome Sequencing, Transcriptome Profiling and Co-infection with Leishmania donovani.</title>
        <authorList>
            <person name="Kraeva N."/>
            <person name="Butenko A."/>
            <person name="Hlavacova J."/>
            <person name="Kostygov A."/>
            <person name="Myskova J."/>
            <person name="Grybchuk D."/>
            <person name="Lestinova T."/>
            <person name="Votypka J."/>
            <person name="Volf P."/>
            <person name="Opperdoes F."/>
            <person name="Flegontov P."/>
            <person name="Lukes J."/>
            <person name="Yurchenko V."/>
        </authorList>
    </citation>
    <scope>NUCLEOTIDE SEQUENCE [LARGE SCALE GENOMIC DNA]</scope>
    <source>
        <strain evidence="5 6">ATCC 30220</strain>
    </source>
</reference>
<evidence type="ECO:0000256" key="1">
    <source>
        <dbReference type="ARBA" id="ARBA00022737"/>
    </source>
</evidence>
<dbReference type="EMBL" id="LJSK01000200">
    <property type="protein sequence ID" value="KPI85252.1"/>
    <property type="molecule type" value="Genomic_DNA"/>
</dbReference>
<dbReference type="CDD" id="cd07920">
    <property type="entry name" value="Pumilio"/>
    <property type="match status" value="1"/>
</dbReference>
<dbReference type="SMART" id="SM00025">
    <property type="entry name" value="Pumilio"/>
    <property type="match status" value="8"/>
</dbReference>